<dbReference type="Pfam" id="PF01996">
    <property type="entry name" value="F420_ligase"/>
    <property type="match status" value="1"/>
</dbReference>
<dbReference type="GO" id="GO:0005525">
    <property type="term" value="F:GTP binding"/>
    <property type="evidence" value="ECO:0007669"/>
    <property type="project" value="UniProtKB-KW"/>
</dbReference>
<reference evidence="12" key="1">
    <citation type="submission" date="2020-02" db="EMBL/GenBank/DDBJ databases">
        <authorList>
            <person name="Meier V. D."/>
        </authorList>
    </citation>
    <scope>NUCLEOTIDE SEQUENCE</scope>
    <source>
        <strain evidence="12">AVDCRST_MAG07</strain>
    </source>
</reference>
<evidence type="ECO:0000256" key="8">
    <source>
        <dbReference type="ARBA" id="ARBA00023211"/>
    </source>
</evidence>
<evidence type="ECO:0000256" key="4">
    <source>
        <dbReference type="ARBA" id="ARBA00022842"/>
    </source>
</evidence>
<dbReference type="InterPro" id="IPR000415">
    <property type="entry name" value="Nitroreductase-like"/>
</dbReference>
<evidence type="ECO:0000313" key="12">
    <source>
        <dbReference type="EMBL" id="CAA9328917.1"/>
    </source>
</evidence>
<dbReference type="Gene3D" id="3.90.1660.10">
    <property type="entry name" value="CofE-like domain"/>
    <property type="match status" value="1"/>
</dbReference>
<keyword evidence="7" id="KW-0342">GTP-binding</keyword>
<dbReference type="PANTHER" id="PTHR47917">
    <property type="match status" value="1"/>
</dbReference>
<evidence type="ECO:0000256" key="2">
    <source>
        <dbReference type="ARBA" id="ARBA00022723"/>
    </source>
</evidence>
<keyword evidence="6" id="KW-0560">Oxidoreductase</keyword>
<dbReference type="Pfam" id="PF00881">
    <property type="entry name" value="Nitroreductase"/>
    <property type="match status" value="1"/>
</dbReference>
<dbReference type="Gene3D" id="3.30.1330.100">
    <property type="entry name" value="CofE-like"/>
    <property type="match status" value="1"/>
</dbReference>
<keyword evidence="4" id="KW-0460">Magnesium</keyword>
<accession>A0A6J4LHG3</accession>
<dbReference type="EMBL" id="CADCUB010000086">
    <property type="protein sequence ID" value="CAA9328917.1"/>
    <property type="molecule type" value="Genomic_DNA"/>
</dbReference>
<evidence type="ECO:0000256" key="9">
    <source>
        <dbReference type="ARBA" id="ARBA00023268"/>
    </source>
</evidence>
<dbReference type="AlphaFoldDB" id="A0A6J4LHG3"/>
<dbReference type="SUPFAM" id="SSF55469">
    <property type="entry name" value="FMN-dependent nitroreductase-like"/>
    <property type="match status" value="1"/>
</dbReference>
<dbReference type="GO" id="GO:0052619">
    <property type="term" value="F:coenzyme F420-1:gamma-L-glutamate ligase activity"/>
    <property type="evidence" value="ECO:0007669"/>
    <property type="project" value="UniProtKB-EC"/>
</dbReference>
<evidence type="ECO:0000256" key="1">
    <source>
        <dbReference type="ARBA" id="ARBA00022598"/>
    </source>
</evidence>
<dbReference type="PANTHER" id="PTHR47917:SF1">
    <property type="entry name" value="COENZYME F420:L-GLUTAMATE LIGASE"/>
    <property type="match status" value="1"/>
</dbReference>
<feature type="domain" description="Coenzyme F420:L-glutamate ligase-like" evidence="11">
    <location>
        <begin position="13"/>
        <end position="210"/>
    </location>
</feature>
<dbReference type="InterPro" id="IPR029479">
    <property type="entry name" value="Nitroreductase"/>
</dbReference>
<dbReference type="NCBIfam" id="TIGR01916">
    <property type="entry name" value="F420_cofE"/>
    <property type="match status" value="1"/>
</dbReference>
<name>A0A6J4LHG3_9ACTN</name>
<keyword evidence="3" id="KW-0547">Nucleotide-binding</keyword>
<dbReference type="NCBIfam" id="NF009810">
    <property type="entry name" value="PRK13294.1"/>
    <property type="match status" value="1"/>
</dbReference>
<protein>
    <submittedName>
        <fullName evidence="12">Coenzyme F420-0:L-glutamate ligase @ F420-1:L-glutamate ligase / Nitroreductase family protein Rcas_3978</fullName>
        <ecNumber evidence="12">6.3.2.31</ecNumber>
        <ecNumber evidence="12">6.3.2.34</ecNumber>
    </submittedName>
</protein>
<dbReference type="EC" id="6.3.2.34" evidence="12"/>
<keyword evidence="8" id="KW-0464">Manganese</keyword>
<dbReference type="InterPro" id="IPR019943">
    <property type="entry name" value="F420_FbiB_C"/>
</dbReference>
<evidence type="ECO:0000256" key="6">
    <source>
        <dbReference type="ARBA" id="ARBA00023002"/>
    </source>
</evidence>
<dbReference type="InterPro" id="IPR002847">
    <property type="entry name" value="F420-0_gamma-glut_ligase-dom"/>
</dbReference>
<gene>
    <name evidence="12" type="ORF">AVDCRST_MAG07-1681</name>
</gene>
<evidence type="ECO:0000256" key="3">
    <source>
        <dbReference type="ARBA" id="ARBA00022741"/>
    </source>
</evidence>
<organism evidence="12">
    <name type="scientific">uncultured Frankineae bacterium</name>
    <dbReference type="NCBI Taxonomy" id="437475"/>
    <lineage>
        <taxon>Bacteria</taxon>
        <taxon>Bacillati</taxon>
        <taxon>Actinomycetota</taxon>
        <taxon>Actinomycetes</taxon>
        <taxon>Frankiales</taxon>
        <taxon>environmental samples</taxon>
    </lineage>
</organism>
<keyword evidence="9" id="KW-0511">Multifunctional enzyme</keyword>
<dbReference type="NCBIfam" id="TIGR03553">
    <property type="entry name" value="F420_FbiB_CTERM"/>
    <property type="match status" value="1"/>
</dbReference>
<evidence type="ECO:0000259" key="11">
    <source>
        <dbReference type="Pfam" id="PF01996"/>
    </source>
</evidence>
<proteinExistence type="predicted"/>
<dbReference type="Gene3D" id="3.40.109.10">
    <property type="entry name" value="NADH Oxidase"/>
    <property type="match status" value="1"/>
</dbReference>
<dbReference type="GO" id="GO:0046872">
    <property type="term" value="F:metal ion binding"/>
    <property type="evidence" value="ECO:0007669"/>
    <property type="project" value="UniProtKB-KW"/>
</dbReference>
<evidence type="ECO:0000256" key="7">
    <source>
        <dbReference type="ARBA" id="ARBA00023134"/>
    </source>
</evidence>
<dbReference type="GO" id="GO:0052618">
    <property type="term" value="F:coenzyme F420-0:L-glutamate ligase activity"/>
    <property type="evidence" value="ECO:0007669"/>
    <property type="project" value="UniProtKB-EC"/>
</dbReference>
<dbReference type="GO" id="GO:0016491">
    <property type="term" value="F:oxidoreductase activity"/>
    <property type="evidence" value="ECO:0007669"/>
    <property type="project" value="UniProtKB-KW"/>
</dbReference>
<dbReference type="EC" id="6.3.2.31" evidence="12"/>
<sequence length="433" mass="46182">MASRFEVRGVDGLPEVRPGDDLAGLVAAAVELQDGDVVVVTSKVVSKAEGRLVPVPPGTAREQVRQEAVAAETVRVVARRGATVIAQDRRGLVLAAAGVDASNVRPDEVALLPVDPDASARHLRDRLQELTGRRVAVVVSDTLGRPWRAGQVDQAIGVAGLAPVRDARGTTDTHGAVLEVTEIAVADELASAAELVKGKAEGVPVAVVRGLDLPDDGRGAAALVRPASQDWFRLGTREAQQSALALRRTVRHFTDRPVDRAVVLRAVAAAVTAPAPHGTTPWRFVLVEQRVTALLDAMAERWAQDLRGDGFDEDAVQRRLRRGDVLRRAPYLVVPCLVRDGEHPYPDERRAAAEERLFVVAGGAGVQNMLVQLATEGLGSAWVSSTMFCPDVVREVLELDGTWEPLGAVAVGYPAAPAPERAPRDPQDVVLVR</sequence>
<evidence type="ECO:0000256" key="5">
    <source>
        <dbReference type="ARBA" id="ARBA00022958"/>
    </source>
</evidence>
<evidence type="ECO:0000259" key="10">
    <source>
        <dbReference type="Pfam" id="PF00881"/>
    </source>
</evidence>
<feature type="domain" description="Nitroreductase" evidence="10">
    <location>
        <begin position="247"/>
        <end position="413"/>
    </location>
</feature>
<dbReference type="SUPFAM" id="SSF144010">
    <property type="entry name" value="CofE-like"/>
    <property type="match status" value="1"/>
</dbReference>
<keyword evidence="5" id="KW-0630">Potassium</keyword>
<keyword evidence="2" id="KW-0479">Metal-binding</keyword>
<keyword evidence="1 12" id="KW-0436">Ligase</keyword>
<dbReference type="InterPro" id="IPR008225">
    <property type="entry name" value="F420-0_g-glutamyl_ligase"/>
</dbReference>